<protein>
    <recommendedName>
        <fullName evidence="1">RNA polymerase sigma-70 region 2 domain-containing protein</fullName>
    </recommendedName>
</protein>
<dbReference type="EMBL" id="BPQQ01000067">
    <property type="protein sequence ID" value="GJE03027.1"/>
    <property type="molecule type" value="Genomic_DNA"/>
</dbReference>
<dbReference type="InterPro" id="IPR013325">
    <property type="entry name" value="RNA_pol_sigma_r2"/>
</dbReference>
<sequence length="129" mass="13948">MTQTADGTEIAARLATAMAAAQGGDARAYRILLRDCVPIIAAEARLQGVAASALDAIVQETLLTLHRVRATYDPARPFLPWLRALARHRAADHLRRARCQRADIHAHPALDNLMRTAASTDVFAVEADG</sequence>
<comment type="caution">
    <text evidence="2">The sequence shown here is derived from an EMBL/GenBank/DDBJ whole genome shotgun (WGS) entry which is preliminary data.</text>
</comment>
<dbReference type="Pfam" id="PF04542">
    <property type="entry name" value="Sigma70_r2"/>
    <property type="match status" value="1"/>
</dbReference>
<dbReference type="Proteomes" id="UP001055153">
    <property type="component" value="Unassembled WGS sequence"/>
</dbReference>
<name>A0ABQ4SIM5_9HYPH</name>
<reference evidence="2" key="2">
    <citation type="submission" date="2021-08" db="EMBL/GenBank/DDBJ databases">
        <authorList>
            <person name="Tani A."/>
            <person name="Ola A."/>
            <person name="Ogura Y."/>
            <person name="Katsura K."/>
            <person name="Hayashi T."/>
        </authorList>
    </citation>
    <scope>NUCLEOTIDE SEQUENCE</scope>
    <source>
        <strain evidence="2">DSM 17168</strain>
    </source>
</reference>
<reference evidence="2" key="1">
    <citation type="journal article" date="2021" name="Front. Microbiol.">
        <title>Comprehensive Comparative Genomics and Phenotyping of Methylobacterium Species.</title>
        <authorList>
            <person name="Alessa O."/>
            <person name="Ogura Y."/>
            <person name="Fujitani Y."/>
            <person name="Takami H."/>
            <person name="Hayashi T."/>
            <person name="Sahin N."/>
            <person name="Tani A."/>
        </authorList>
    </citation>
    <scope>NUCLEOTIDE SEQUENCE</scope>
    <source>
        <strain evidence="2">DSM 17168</strain>
    </source>
</reference>
<dbReference type="SUPFAM" id="SSF88946">
    <property type="entry name" value="Sigma2 domain of RNA polymerase sigma factors"/>
    <property type="match status" value="1"/>
</dbReference>
<gene>
    <name evidence="2" type="ORF">GMJLKIPL_4978</name>
</gene>
<organism evidence="2 3">
    <name type="scientific">Methylobacterium isbiliense</name>
    <dbReference type="NCBI Taxonomy" id="315478"/>
    <lineage>
        <taxon>Bacteria</taxon>
        <taxon>Pseudomonadati</taxon>
        <taxon>Pseudomonadota</taxon>
        <taxon>Alphaproteobacteria</taxon>
        <taxon>Hyphomicrobiales</taxon>
        <taxon>Methylobacteriaceae</taxon>
        <taxon>Methylobacterium</taxon>
    </lineage>
</organism>
<accession>A0ABQ4SIM5</accession>
<keyword evidence="3" id="KW-1185">Reference proteome</keyword>
<dbReference type="Gene3D" id="1.10.1740.10">
    <property type="match status" value="1"/>
</dbReference>
<dbReference type="InterPro" id="IPR007627">
    <property type="entry name" value="RNA_pol_sigma70_r2"/>
</dbReference>
<feature type="domain" description="RNA polymerase sigma-70 region 2" evidence="1">
    <location>
        <begin position="50"/>
        <end position="98"/>
    </location>
</feature>
<evidence type="ECO:0000259" key="1">
    <source>
        <dbReference type="Pfam" id="PF04542"/>
    </source>
</evidence>
<dbReference type="RefSeq" id="WP_373324798.1">
    <property type="nucleotide sequence ID" value="NZ_BPQQ01000067.1"/>
</dbReference>
<evidence type="ECO:0000313" key="2">
    <source>
        <dbReference type="EMBL" id="GJE03027.1"/>
    </source>
</evidence>
<proteinExistence type="predicted"/>
<evidence type="ECO:0000313" key="3">
    <source>
        <dbReference type="Proteomes" id="UP001055153"/>
    </source>
</evidence>